<name>A0A5E4F8K4_PRUDU</name>
<protein>
    <submittedName>
        <fullName evidence="2">PREDICTED: EARLY</fullName>
    </submittedName>
</protein>
<sequence>MRGGKDEEHLISPVFPRFHVDDTDKGGPRAPPRNKMALYEQFSIPSQSFTSGSASMLPRPHNDRRLIPPTSWSDVSSNKRNILTPPCNFLVVPSGPAEKIQSYNPTGANLNTMMADCERISTKPSNYLNTIGPSSLAAKYDSFQPKKNSNFRNFSLEKYGNEDYLKVPSPFQGTALQCRNSQQSKEREKLPCLSSMEQLRSSCIKKINGGNSIDLKLRQCGRNHEEGNPKVSQTNEDPVERSVSLALAIVKDFANTSSSPSNTVKNSESLKRAHVSLSQENRSSVNDLSVLCSSSARLHRKSMTLHDRVALRDGILVQSRIGTAKEILAKVREKSCLTPSLVDDNRISGGLGNESECCEENCGVARVGNLCGHEDISDMSIMDCNSAMGISPHDVMGVIGAKQFCEMRKAIVSQQRVFAAQVFELHRLIKVQRLIAESPHLLLEDNDFLSKRAIKVPPVKKVPLEHALEPPLLIVKPKDYPQKPHSSGECVEENAVGKFPLPPVNNRTSSRGLVTQQSNYGQYSNKSPSASATTNSKPALWCLQPPPGNMWFVPVTSSSEEPAYNPYTGPCAPTGGFIAPMYGSCGPASLNPGARDYLNATYSNPSLYQQGMGIGTAPLLQTYFPPYGMPIINPSLSSSAVENMTPFSGGHSNWHENQLSFGEINLTLPHQSSCNMASQMSQVMPCYVGNIYASKGSEIQGTTASSPSDRTLGNALPLFPMAPQSQEPCQSEHQTRAIKVVPHNTKSASESAARIFLSIQEERK</sequence>
<proteinExistence type="predicted"/>
<reference evidence="3" key="1">
    <citation type="journal article" date="2020" name="Plant J.">
        <title>Transposons played a major role in the diversification between the closely related almond and peach genomes: results from the almond genome sequence.</title>
        <authorList>
            <person name="Alioto T."/>
            <person name="Alexiou K.G."/>
            <person name="Bardil A."/>
            <person name="Barteri F."/>
            <person name="Castanera R."/>
            <person name="Cruz F."/>
            <person name="Dhingra A."/>
            <person name="Duval H."/>
            <person name="Fernandez I Marti A."/>
            <person name="Frias L."/>
            <person name="Galan B."/>
            <person name="Garcia J.L."/>
            <person name="Howad W."/>
            <person name="Gomez-Garrido J."/>
            <person name="Gut M."/>
            <person name="Julca I."/>
            <person name="Morata J."/>
            <person name="Puigdomenech P."/>
            <person name="Ribeca P."/>
            <person name="Rubio Cabetas M.J."/>
            <person name="Vlasova A."/>
            <person name="Wirthensohn M."/>
            <person name="Garcia-Mas J."/>
            <person name="Gabaldon T."/>
            <person name="Casacuberta J.M."/>
            <person name="Arus P."/>
        </authorList>
    </citation>
    <scope>NUCLEOTIDE SEQUENCE [LARGE SCALE GENOMIC DNA]</scope>
    <source>
        <strain evidence="3">cv. Texas</strain>
    </source>
</reference>
<dbReference type="Proteomes" id="UP000327085">
    <property type="component" value="Chromosome 3"/>
</dbReference>
<dbReference type="GO" id="GO:2000028">
    <property type="term" value="P:regulation of photoperiodism, flowering"/>
    <property type="evidence" value="ECO:0007669"/>
    <property type="project" value="InterPro"/>
</dbReference>
<dbReference type="AlphaFoldDB" id="A0A5E4F8K4"/>
<dbReference type="PANTHER" id="PTHR34281">
    <property type="entry name" value="PROTEIN EARLY FLOWERING 3"/>
    <property type="match status" value="1"/>
</dbReference>
<feature type="region of interest" description="Disordered" evidence="1">
    <location>
        <begin position="49"/>
        <end position="78"/>
    </location>
</feature>
<evidence type="ECO:0000313" key="3">
    <source>
        <dbReference type="Proteomes" id="UP000327085"/>
    </source>
</evidence>
<gene>
    <name evidence="2" type="ORF">ALMOND_2B014365</name>
</gene>
<dbReference type="InParanoid" id="A0A5E4F8K4"/>
<accession>A0A5E4F8K4</accession>
<evidence type="ECO:0000313" key="2">
    <source>
        <dbReference type="EMBL" id="VVA24287.1"/>
    </source>
</evidence>
<dbReference type="OMA" id="HQTRAIK"/>
<dbReference type="EMBL" id="CABIKO010000080">
    <property type="protein sequence ID" value="VVA24287.1"/>
    <property type="molecule type" value="Genomic_DNA"/>
</dbReference>
<dbReference type="Gramene" id="VVA24287">
    <property type="protein sequence ID" value="VVA24287"/>
    <property type="gene ID" value="Prudul26B014365"/>
</dbReference>
<dbReference type="PANTHER" id="PTHR34281:SF7">
    <property type="entry name" value="PROTEIN EARLY FLOWERING 3"/>
    <property type="match status" value="1"/>
</dbReference>
<organism evidence="2 3">
    <name type="scientific">Prunus dulcis</name>
    <name type="common">Almond</name>
    <name type="synonym">Amygdalus dulcis</name>
    <dbReference type="NCBI Taxonomy" id="3755"/>
    <lineage>
        <taxon>Eukaryota</taxon>
        <taxon>Viridiplantae</taxon>
        <taxon>Streptophyta</taxon>
        <taxon>Embryophyta</taxon>
        <taxon>Tracheophyta</taxon>
        <taxon>Spermatophyta</taxon>
        <taxon>Magnoliopsida</taxon>
        <taxon>eudicotyledons</taxon>
        <taxon>Gunneridae</taxon>
        <taxon>Pentapetalae</taxon>
        <taxon>rosids</taxon>
        <taxon>fabids</taxon>
        <taxon>Rosales</taxon>
        <taxon>Rosaceae</taxon>
        <taxon>Amygdaloideae</taxon>
        <taxon>Amygdaleae</taxon>
        <taxon>Prunus</taxon>
    </lineage>
</organism>
<dbReference type="InterPro" id="IPR039319">
    <property type="entry name" value="ELF3-like"/>
</dbReference>
<evidence type="ECO:0000256" key="1">
    <source>
        <dbReference type="SAM" id="MobiDB-lite"/>
    </source>
</evidence>